<proteinExistence type="predicted"/>
<dbReference type="Pfam" id="PF00498">
    <property type="entry name" value="FHA"/>
    <property type="match status" value="1"/>
</dbReference>
<reference evidence="4" key="1">
    <citation type="journal article" date="2017" name="Genome Biol.">
        <title>Comparative genomics reveals high biological diversity and specific adaptations in the industrially and medically important fungal genus Aspergillus.</title>
        <authorList>
            <person name="de Vries R.P."/>
            <person name="Riley R."/>
            <person name="Wiebenga A."/>
            <person name="Aguilar-Osorio G."/>
            <person name="Amillis S."/>
            <person name="Uchima C.A."/>
            <person name="Anderluh G."/>
            <person name="Asadollahi M."/>
            <person name="Askin M."/>
            <person name="Barry K."/>
            <person name="Battaglia E."/>
            <person name="Bayram O."/>
            <person name="Benocci T."/>
            <person name="Braus-Stromeyer S.A."/>
            <person name="Caldana C."/>
            <person name="Canovas D."/>
            <person name="Cerqueira G.C."/>
            <person name="Chen F."/>
            <person name="Chen W."/>
            <person name="Choi C."/>
            <person name="Clum A."/>
            <person name="Dos Santos R.A."/>
            <person name="Damasio A.R."/>
            <person name="Diallinas G."/>
            <person name="Emri T."/>
            <person name="Fekete E."/>
            <person name="Flipphi M."/>
            <person name="Freyberg S."/>
            <person name="Gallo A."/>
            <person name="Gournas C."/>
            <person name="Habgood R."/>
            <person name="Hainaut M."/>
            <person name="Harispe M.L."/>
            <person name="Henrissat B."/>
            <person name="Hilden K.S."/>
            <person name="Hope R."/>
            <person name="Hossain A."/>
            <person name="Karabika E."/>
            <person name="Karaffa L."/>
            <person name="Karanyi Z."/>
            <person name="Krasevec N."/>
            <person name="Kuo A."/>
            <person name="Kusch H."/>
            <person name="LaButti K."/>
            <person name="Lagendijk E.L."/>
            <person name="Lapidus A."/>
            <person name="Levasseur A."/>
            <person name="Lindquist E."/>
            <person name="Lipzen A."/>
            <person name="Logrieco A.F."/>
            <person name="MacCabe A."/>
            <person name="Maekelae M.R."/>
            <person name="Malavazi I."/>
            <person name="Melin P."/>
            <person name="Meyer V."/>
            <person name="Mielnichuk N."/>
            <person name="Miskei M."/>
            <person name="Molnar A.P."/>
            <person name="Mule G."/>
            <person name="Ngan C.Y."/>
            <person name="Orejas M."/>
            <person name="Orosz E."/>
            <person name="Ouedraogo J.P."/>
            <person name="Overkamp K.M."/>
            <person name="Park H.-S."/>
            <person name="Perrone G."/>
            <person name="Piumi F."/>
            <person name="Punt P.J."/>
            <person name="Ram A.F."/>
            <person name="Ramon A."/>
            <person name="Rauscher S."/>
            <person name="Record E."/>
            <person name="Riano-Pachon D.M."/>
            <person name="Robert V."/>
            <person name="Roehrig J."/>
            <person name="Ruller R."/>
            <person name="Salamov A."/>
            <person name="Salih N.S."/>
            <person name="Samson R.A."/>
            <person name="Sandor E."/>
            <person name="Sanguinetti M."/>
            <person name="Schuetze T."/>
            <person name="Sepcic K."/>
            <person name="Shelest E."/>
            <person name="Sherlock G."/>
            <person name="Sophianopoulou V."/>
            <person name="Squina F.M."/>
            <person name="Sun H."/>
            <person name="Susca A."/>
            <person name="Todd R.B."/>
            <person name="Tsang A."/>
            <person name="Unkles S.E."/>
            <person name="van de Wiele N."/>
            <person name="van Rossen-Uffink D."/>
            <person name="Oliveira J.V."/>
            <person name="Vesth T.C."/>
            <person name="Visser J."/>
            <person name="Yu J.-H."/>
            <person name="Zhou M."/>
            <person name="Andersen M.R."/>
            <person name="Archer D.B."/>
            <person name="Baker S.E."/>
            <person name="Benoit I."/>
            <person name="Brakhage A.A."/>
            <person name="Braus G.H."/>
            <person name="Fischer R."/>
            <person name="Frisvad J.C."/>
            <person name="Goldman G.H."/>
            <person name="Houbraken J."/>
            <person name="Oakley B."/>
            <person name="Pocsi I."/>
            <person name="Scazzocchio C."/>
            <person name="Seiboth B."/>
            <person name="vanKuyk P.A."/>
            <person name="Wortman J."/>
            <person name="Dyer P.S."/>
            <person name="Grigoriev I.V."/>
        </authorList>
    </citation>
    <scope>NUCLEOTIDE SEQUENCE [LARGE SCALE GENOMIC DNA]</scope>
    <source>
        <strain evidence="4">CBS 516.65</strain>
    </source>
</reference>
<dbReference type="InterPro" id="IPR008984">
    <property type="entry name" value="SMAD_FHA_dom_sf"/>
</dbReference>
<sequence length="708" mass="77112">MPERQAVVTLHPLYCPDTFSFRSLTFASDDDYVDIGRSSKRETKNLVPAHYNAWFDSRVMSRDHARIGVNMAEKTVIIRDGGSMHGTWVNDRRIPVEQDVVVNSGDVLTFGADVTRGAETFPPLRVRCGCEWFDSSDDASKEDIAARKQSYPINTFVVPDDDDDSDVVEVVDDSVPARPMSPQDHESEDSDQSDDAKNHEIKESSTPITSPSTKEVSLGFESKPTEAPLKEVHSDPSDGTSGSPIVLDGDEAPVTPRMTPPPISNASNSHVTNVDVDANAMDHDSDHSSSVASSPREPQPATEFDYWDEEDVISYGFGSESESSNVESSDSEMDSESEDTTSHGDELENKHQPQTGNETQVANEEGAEFGAPASTIQPKNIQPQNTEEAQFNFDKAWPATTFARSGPLSPAMLCDPYAIPRSSLQQTGNSYPRLPSLHALSSSGWEPQAVPQGDHFDIGTAPRAFGQRCTRFDTLPVRRQPRQTVLSAPVIPPVVPSSYNGSSGVSPVKNDIYSAEDQWQVEKPGFPGQSRMQQTTSADYSREPNTRLCISDIVDSRSQEARPAQGLPPKRKADEMESVVMPQAPPYPDEFADHSSVDAYASGANTVPLGTSERVINKESFSQDAQPRPSLPDLDDSTQHTGLYSIPEDRPEESKSVPDVERPSKRLKTSDEGRGRFVTHAATALAGAVVGGLGTIALLASLPPDYFV</sequence>
<dbReference type="GO" id="GO:0005737">
    <property type="term" value="C:cytoplasm"/>
    <property type="evidence" value="ECO:0007669"/>
    <property type="project" value="TreeGrafter"/>
</dbReference>
<feature type="compositionally biased region" description="Polar residues" evidence="1">
    <location>
        <begin position="374"/>
        <end position="387"/>
    </location>
</feature>
<dbReference type="AlphaFoldDB" id="A0A1L9VEZ1"/>
<feature type="compositionally biased region" description="Acidic residues" evidence="1">
    <location>
        <begin position="329"/>
        <end position="339"/>
    </location>
</feature>
<feature type="compositionally biased region" description="Basic and acidic residues" evidence="1">
    <location>
        <begin position="340"/>
        <end position="351"/>
    </location>
</feature>
<dbReference type="GeneID" id="34461055"/>
<dbReference type="PROSITE" id="PS50006">
    <property type="entry name" value="FHA_DOMAIN"/>
    <property type="match status" value="1"/>
</dbReference>
<dbReference type="EMBL" id="KV878902">
    <property type="protein sequence ID" value="OJJ82480.1"/>
    <property type="molecule type" value="Genomic_DNA"/>
</dbReference>
<evidence type="ECO:0000313" key="3">
    <source>
        <dbReference type="EMBL" id="OJJ82480.1"/>
    </source>
</evidence>
<evidence type="ECO:0000259" key="2">
    <source>
        <dbReference type="PROSITE" id="PS50006"/>
    </source>
</evidence>
<organism evidence="3 4">
    <name type="scientific">Aspergillus glaucus CBS 516.65</name>
    <dbReference type="NCBI Taxonomy" id="1160497"/>
    <lineage>
        <taxon>Eukaryota</taxon>
        <taxon>Fungi</taxon>
        <taxon>Dikarya</taxon>
        <taxon>Ascomycota</taxon>
        <taxon>Pezizomycotina</taxon>
        <taxon>Eurotiomycetes</taxon>
        <taxon>Eurotiomycetidae</taxon>
        <taxon>Eurotiales</taxon>
        <taxon>Aspergillaceae</taxon>
        <taxon>Aspergillus</taxon>
        <taxon>Aspergillus subgen. Aspergillus</taxon>
    </lineage>
</organism>
<feature type="domain" description="FHA" evidence="2">
    <location>
        <begin position="33"/>
        <end position="94"/>
    </location>
</feature>
<dbReference type="OrthoDB" id="4096268at2759"/>
<feature type="region of interest" description="Disordered" evidence="1">
    <location>
        <begin position="620"/>
        <end position="674"/>
    </location>
</feature>
<dbReference type="STRING" id="1160497.A0A1L9VEZ1"/>
<gene>
    <name evidence="3" type="ORF">ASPGLDRAFT_37218</name>
</gene>
<feature type="compositionally biased region" description="Basic and acidic residues" evidence="1">
    <location>
        <begin position="647"/>
        <end position="674"/>
    </location>
</feature>
<dbReference type="InterPro" id="IPR000253">
    <property type="entry name" value="FHA_dom"/>
</dbReference>
<feature type="region of interest" description="Disordered" evidence="1">
    <location>
        <begin position="556"/>
        <end position="576"/>
    </location>
</feature>
<accession>A0A1L9VEZ1</accession>
<feature type="compositionally biased region" description="Polar residues" evidence="1">
    <location>
        <begin position="352"/>
        <end position="362"/>
    </location>
</feature>
<feature type="compositionally biased region" description="Basic and acidic residues" evidence="1">
    <location>
        <begin position="194"/>
        <end position="203"/>
    </location>
</feature>
<dbReference type="Gene3D" id="2.60.200.20">
    <property type="match status" value="1"/>
</dbReference>
<dbReference type="Proteomes" id="UP000184300">
    <property type="component" value="Unassembled WGS sequence"/>
</dbReference>
<dbReference type="SMART" id="SM00240">
    <property type="entry name" value="FHA"/>
    <property type="match status" value="1"/>
</dbReference>
<evidence type="ECO:0000313" key="4">
    <source>
        <dbReference type="Proteomes" id="UP000184300"/>
    </source>
</evidence>
<name>A0A1L9VEZ1_ASPGL</name>
<keyword evidence="4" id="KW-1185">Reference proteome</keyword>
<dbReference type="InterPro" id="IPR051176">
    <property type="entry name" value="Cent_Immune-Sig_Mod"/>
</dbReference>
<dbReference type="PANTHER" id="PTHR15715:SF37">
    <property type="entry name" value="LD47843P"/>
    <property type="match status" value="1"/>
</dbReference>
<evidence type="ECO:0000256" key="1">
    <source>
        <dbReference type="SAM" id="MobiDB-lite"/>
    </source>
</evidence>
<protein>
    <recommendedName>
        <fullName evidence="2">FHA domain-containing protein</fullName>
    </recommendedName>
</protein>
<dbReference type="SUPFAM" id="SSF49879">
    <property type="entry name" value="SMAD/FHA domain"/>
    <property type="match status" value="1"/>
</dbReference>
<dbReference type="RefSeq" id="XP_022399178.1">
    <property type="nucleotide sequence ID" value="XM_022544794.1"/>
</dbReference>
<feature type="compositionally biased region" description="Polar residues" evidence="1">
    <location>
        <begin position="204"/>
        <end position="215"/>
    </location>
</feature>
<feature type="region of interest" description="Disordered" evidence="1">
    <location>
        <begin position="174"/>
        <end position="387"/>
    </location>
</feature>
<dbReference type="VEuPathDB" id="FungiDB:ASPGLDRAFT_37218"/>
<dbReference type="PANTHER" id="PTHR15715">
    <property type="entry name" value="CENTROSOMAL PROTEIN OF 170 KDA"/>
    <property type="match status" value="1"/>
</dbReference>
<feature type="compositionally biased region" description="Low complexity" evidence="1">
    <location>
        <begin position="319"/>
        <end position="328"/>
    </location>
</feature>